<dbReference type="Proteomes" id="UP000317010">
    <property type="component" value="Unassembled WGS sequence"/>
</dbReference>
<dbReference type="EMBL" id="VLLI01000001">
    <property type="protein sequence ID" value="TWJ04950.1"/>
    <property type="molecule type" value="Genomic_DNA"/>
</dbReference>
<evidence type="ECO:0000313" key="2">
    <source>
        <dbReference type="Proteomes" id="UP000317010"/>
    </source>
</evidence>
<dbReference type="InterPro" id="IPR025591">
    <property type="entry name" value="RloB"/>
</dbReference>
<keyword evidence="2" id="KW-1185">Reference proteome</keyword>
<dbReference type="OrthoDB" id="9796523at2"/>
<reference evidence="1 2" key="1">
    <citation type="submission" date="2019-07" db="EMBL/GenBank/DDBJ databases">
        <title>Genomic Encyclopedia of Archaeal and Bacterial Type Strains, Phase II (KMG-II): from individual species to whole genera.</title>
        <authorList>
            <person name="Goeker M."/>
        </authorList>
    </citation>
    <scope>NUCLEOTIDE SEQUENCE [LARGE SCALE GENOMIC DNA]</scope>
    <source>
        <strain evidence="1 2">ATCC BAA-1854</strain>
    </source>
</reference>
<accession>A0A562UGJ6</accession>
<evidence type="ECO:0000313" key="1">
    <source>
        <dbReference type="EMBL" id="TWJ04950.1"/>
    </source>
</evidence>
<organism evidence="1 2">
    <name type="scientific">Mucilaginibacter frigoritolerans</name>
    <dbReference type="NCBI Taxonomy" id="652788"/>
    <lineage>
        <taxon>Bacteria</taxon>
        <taxon>Pseudomonadati</taxon>
        <taxon>Bacteroidota</taxon>
        <taxon>Sphingobacteriia</taxon>
        <taxon>Sphingobacteriales</taxon>
        <taxon>Sphingobacteriaceae</taxon>
        <taxon>Mucilaginibacter</taxon>
    </lineage>
</organism>
<sequence length="251" mass="29475">MPEQWELDTNDARSADQITNYIIFCEDEVSEPYYFSSFQVSDILRINAIPNQKQSKLNLDNTIAHCKSNGLIEFKKDSYQVKEPRNENIWCVYDRDMEHEVFAQIRQSQHVAFDTAIVAANNAGINVAWSNDAFELWVLLHFETVPTENMLHRTYFYNRLTEIFKSLHPDSEEYQRVASNPNFEYKSTLKKRSLFIRFVLPILRANTETAMANAIELENNFNNDTEFHLRNPCTMVHHLVEKLLPFQTNIL</sequence>
<comment type="caution">
    <text evidence="1">The sequence shown here is derived from an EMBL/GenBank/DDBJ whole genome shotgun (WGS) entry which is preliminary data.</text>
</comment>
<name>A0A562UGJ6_9SPHI</name>
<dbReference type="RefSeq" id="WP_144909582.1">
    <property type="nucleotide sequence ID" value="NZ_VLLI01000001.1"/>
</dbReference>
<proteinExistence type="predicted"/>
<dbReference type="Pfam" id="PF13707">
    <property type="entry name" value="RloB"/>
    <property type="match status" value="1"/>
</dbReference>
<dbReference type="AlphaFoldDB" id="A0A562UGJ6"/>
<gene>
    <name evidence="1" type="ORF">JN11_00674</name>
</gene>
<protein>
    <submittedName>
        <fullName evidence="1">RloB-like protein</fullName>
    </submittedName>
</protein>